<dbReference type="PANTHER" id="PTHR30026">
    <property type="entry name" value="OUTER MEMBRANE PROTEIN TOLC"/>
    <property type="match status" value="1"/>
</dbReference>
<comment type="subcellular location">
    <subcellularLocation>
        <location evidence="1">Cell outer membrane</location>
    </subcellularLocation>
</comment>
<proteinExistence type="inferred from homology"/>
<keyword evidence="7" id="KW-0998">Cell outer membrane</keyword>
<comment type="caution">
    <text evidence="8">The sequence shown here is derived from an EMBL/GenBank/DDBJ whole genome shotgun (WGS) entry which is preliminary data.</text>
</comment>
<gene>
    <name evidence="8" type="ORF">EGI31_20855</name>
</gene>
<dbReference type="GO" id="GO:0015288">
    <property type="term" value="F:porin activity"/>
    <property type="evidence" value="ECO:0007669"/>
    <property type="project" value="TreeGrafter"/>
</dbReference>
<keyword evidence="5" id="KW-0812">Transmembrane</keyword>
<evidence type="ECO:0000256" key="2">
    <source>
        <dbReference type="ARBA" id="ARBA00007613"/>
    </source>
</evidence>
<evidence type="ECO:0000256" key="7">
    <source>
        <dbReference type="ARBA" id="ARBA00023237"/>
    </source>
</evidence>
<evidence type="ECO:0000256" key="5">
    <source>
        <dbReference type="ARBA" id="ARBA00022692"/>
    </source>
</evidence>
<keyword evidence="6" id="KW-0472">Membrane</keyword>
<protein>
    <recommendedName>
        <fullName evidence="10">TolC family protein</fullName>
    </recommendedName>
</protein>
<dbReference type="SUPFAM" id="SSF56954">
    <property type="entry name" value="Outer membrane efflux proteins (OEP)"/>
    <property type="match status" value="1"/>
</dbReference>
<sequence>MYQRPKPPPQKNDHDMRIAIVILIMVLSKNLSAQRILKLDDFLELVKNNHPVAKQAQLRVDMSGAEFFAAKGVFDPVLTNESAQKTLDGKSYYNYQDTELKVYTPIGLTAKTGVERSTGSFVIDERTIGNLGYIGLEMPLLKGLLIDYQRAALKQASIYQSQTEEERRAILNDLYLDAIEEYWQWAAAYQNFNLLNQNLVNAKSRLDLQRIAFQNGDRSLNDTLEAYTQVQNIELLYQEAQMEAQTAQIGLAKYLWNADNSPYFLEVDVIPDLVAFGSVSIEDRTEELISLAKNQHPELGIYRYKMDALAVERRLKRQSMLPTANLKMNVLSKNYYNFESAYSPFLANNYKFGFDFKMPLFLREARGDYQKTMFKISETNSIISNKTWEIENKIRSYGVELNGLKNQLITSQSMITNYRNLLRNEEFKLQQGESTLFLINSRENKWIESLLKNQSLKLKYLKSAYKQLWAAGVLVK</sequence>
<dbReference type="Pfam" id="PF02321">
    <property type="entry name" value="OEP"/>
    <property type="match status" value="1"/>
</dbReference>
<dbReference type="GO" id="GO:0015562">
    <property type="term" value="F:efflux transmembrane transporter activity"/>
    <property type="evidence" value="ECO:0007669"/>
    <property type="project" value="InterPro"/>
</dbReference>
<dbReference type="InterPro" id="IPR051906">
    <property type="entry name" value="TolC-like"/>
</dbReference>
<reference evidence="8 9" key="1">
    <citation type="submission" date="2018-11" db="EMBL/GenBank/DDBJ databases">
        <title>Novel bacteria species description.</title>
        <authorList>
            <person name="Han J.-H."/>
        </authorList>
    </citation>
    <scope>NUCLEOTIDE SEQUENCE [LARGE SCALE GENOMIC DNA]</scope>
    <source>
        <strain evidence="8 9">KCTC23259</strain>
    </source>
</reference>
<name>A0AAE3H5R1_9BACT</name>
<dbReference type="Gene3D" id="1.20.1600.10">
    <property type="entry name" value="Outer membrane efflux proteins (OEP)"/>
    <property type="match status" value="1"/>
</dbReference>
<evidence type="ECO:0008006" key="10">
    <source>
        <dbReference type="Google" id="ProtNLM"/>
    </source>
</evidence>
<keyword evidence="4" id="KW-1134">Transmembrane beta strand</keyword>
<accession>A0AAE3H5R1</accession>
<keyword evidence="9" id="KW-1185">Reference proteome</keyword>
<dbReference type="GO" id="GO:1990281">
    <property type="term" value="C:efflux pump complex"/>
    <property type="evidence" value="ECO:0007669"/>
    <property type="project" value="TreeGrafter"/>
</dbReference>
<evidence type="ECO:0000256" key="6">
    <source>
        <dbReference type="ARBA" id="ARBA00023136"/>
    </source>
</evidence>
<dbReference type="Proteomes" id="UP001204144">
    <property type="component" value="Unassembled WGS sequence"/>
</dbReference>
<comment type="similarity">
    <text evidence="2">Belongs to the outer membrane factor (OMF) (TC 1.B.17) family.</text>
</comment>
<dbReference type="EMBL" id="RJUF01000183">
    <property type="protein sequence ID" value="MCP9765392.1"/>
    <property type="molecule type" value="Genomic_DNA"/>
</dbReference>
<evidence type="ECO:0000256" key="3">
    <source>
        <dbReference type="ARBA" id="ARBA00022448"/>
    </source>
</evidence>
<evidence type="ECO:0000313" key="8">
    <source>
        <dbReference type="EMBL" id="MCP9765392.1"/>
    </source>
</evidence>
<organism evidence="8 9">
    <name type="scientific">Lacihabitans soyangensis</name>
    <dbReference type="NCBI Taxonomy" id="869394"/>
    <lineage>
        <taxon>Bacteria</taxon>
        <taxon>Pseudomonadati</taxon>
        <taxon>Bacteroidota</taxon>
        <taxon>Cytophagia</taxon>
        <taxon>Cytophagales</taxon>
        <taxon>Leadbetterellaceae</taxon>
        <taxon>Lacihabitans</taxon>
    </lineage>
</organism>
<dbReference type="GO" id="GO:0009279">
    <property type="term" value="C:cell outer membrane"/>
    <property type="evidence" value="ECO:0007669"/>
    <property type="project" value="UniProtKB-SubCell"/>
</dbReference>
<dbReference type="AlphaFoldDB" id="A0AAE3H5R1"/>
<keyword evidence="3" id="KW-0813">Transport</keyword>
<dbReference type="InterPro" id="IPR003423">
    <property type="entry name" value="OMP_efflux"/>
</dbReference>
<evidence type="ECO:0000256" key="1">
    <source>
        <dbReference type="ARBA" id="ARBA00004442"/>
    </source>
</evidence>
<dbReference type="PANTHER" id="PTHR30026:SF20">
    <property type="entry name" value="OUTER MEMBRANE PROTEIN TOLC"/>
    <property type="match status" value="1"/>
</dbReference>
<evidence type="ECO:0000313" key="9">
    <source>
        <dbReference type="Proteomes" id="UP001204144"/>
    </source>
</evidence>
<evidence type="ECO:0000256" key="4">
    <source>
        <dbReference type="ARBA" id="ARBA00022452"/>
    </source>
</evidence>